<dbReference type="AlphaFoldDB" id="A0A067ENY9"/>
<dbReference type="Proteomes" id="UP000027120">
    <property type="component" value="Unassembled WGS sequence"/>
</dbReference>
<dbReference type="EMBL" id="KK784983">
    <property type="protein sequence ID" value="KDO55590.1"/>
    <property type="molecule type" value="Genomic_DNA"/>
</dbReference>
<keyword evidence="2" id="KW-1185">Reference proteome</keyword>
<protein>
    <submittedName>
        <fullName evidence="1">Uncharacterized protein</fullName>
    </submittedName>
</protein>
<proteinExistence type="predicted"/>
<evidence type="ECO:0000313" key="1">
    <source>
        <dbReference type="EMBL" id="KDO55590.1"/>
    </source>
</evidence>
<reference evidence="1 2" key="1">
    <citation type="submission" date="2014-04" db="EMBL/GenBank/DDBJ databases">
        <authorList>
            <consortium name="International Citrus Genome Consortium"/>
            <person name="Gmitter F."/>
            <person name="Chen C."/>
            <person name="Farmerie W."/>
            <person name="Harkins T."/>
            <person name="Desany B."/>
            <person name="Mohiuddin M."/>
            <person name="Kodira C."/>
            <person name="Borodovsky M."/>
            <person name="Lomsadze A."/>
            <person name="Burns P."/>
            <person name="Jenkins J."/>
            <person name="Prochnik S."/>
            <person name="Shu S."/>
            <person name="Chapman J."/>
            <person name="Pitluck S."/>
            <person name="Schmutz J."/>
            <person name="Rokhsar D."/>
        </authorList>
    </citation>
    <scope>NUCLEOTIDE SEQUENCE</scope>
</reference>
<name>A0A067ENY9_CITSI</name>
<sequence length="91" mass="11016">MPKWINLTIKTNKIEDNAHTRYKKTQWWVKKHYEFHQRDKLQIAHRHIVQVTNAQSPRGIRRTYILLKETKKKNVKTLIKLILATKVNTEN</sequence>
<organism evidence="1 2">
    <name type="scientific">Citrus sinensis</name>
    <name type="common">Sweet orange</name>
    <name type="synonym">Citrus aurantium var. sinensis</name>
    <dbReference type="NCBI Taxonomy" id="2711"/>
    <lineage>
        <taxon>Eukaryota</taxon>
        <taxon>Viridiplantae</taxon>
        <taxon>Streptophyta</taxon>
        <taxon>Embryophyta</taxon>
        <taxon>Tracheophyta</taxon>
        <taxon>Spermatophyta</taxon>
        <taxon>Magnoliopsida</taxon>
        <taxon>eudicotyledons</taxon>
        <taxon>Gunneridae</taxon>
        <taxon>Pentapetalae</taxon>
        <taxon>rosids</taxon>
        <taxon>malvids</taxon>
        <taxon>Sapindales</taxon>
        <taxon>Rutaceae</taxon>
        <taxon>Aurantioideae</taxon>
        <taxon>Citrus</taxon>
    </lineage>
</organism>
<evidence type="ECO:0000313" key="2">
    <source>
        <dbReference type="Proteomes" id="UP000027120"/>
    </source>
</evidence>
<accession>A0A067ENY9</accession>
<gene>
    <name evidence="1" type="ORF">CISIN_1g034567mg</name>
</gene>